<dbReference type="InterPro" id="IPR029044">
    <property type="entry name" value="Nucleotide-diphossugar_trans"/>
</dbReference>
<dbReference type="Gene3D" id="3.90.550.10">
    <property type="entry name" value="Spore Coat Polysaccharide Biosynthesis Protein SpsA, Chain A"/>
    <property type="match status" value="1"/>
</dbReference>
<accession>A0A0G1XKM6</accession>
<dbReference type="InterPro" id="IPR005835">
    <property type="entry name" value="NTP_transferase_dom"/>
</dbReference>
<evidence type="ECO:0000313" key="5">
    <source>
        <dbReference type="Proteomes" id="UP000034054"/>
    </source>
</evidence>
<feature type="domain" description="Nucleotidyl transferase" evidence="3">
    <location>
        <begin position="3"/>
        <end position="118"/>
    </location>
</feature>
<keyword evidence="2" id="KW-0548">Nucleotidyltransferase</keyword>
<dbReference type="Proteomes" id="UP000034054">
    <property type="component" value="Unassembled WGS sequence"/>
</dbReference>
<comment type="caution">
    <text evidence="4">The sequence shown here is derived from an EMBL/GenBank/DDBJ whole genome shotgun (WGS) entry which is preliminary data.</text>
</comment>
<dbReference type="AlphaFoldDB" id="A0A0G1XKM6"/>
<keyword evidence="1 4" id="KW-0808">Transferase</keyword>
<name>A0A0G1XKM6_9BACT</name>
<dbReference type="CDD" id="cd04181">
    <property type="entry name" value="NTP_transferase"/>
    <property type="match status" value="1"/>
</dbReference>
<evidence type="ECO:0000313" key="4">
    <source>
        <dbReference type="EMBL" id="KKW31798.1"/>
    </source>
</evidence>
<protein>
    <submittedName>
        <fullName evidence="4">Glucose-1-phosphate thymidylyltransferase</fullName>
    </submittedName>
</protein>
<proteinExistence type="predicted"/>
<dbReference type="PANTHER" id="PTHR43584:SF8">
    <property type="entry name" value="N-ACETYLMURAMATE ALPHA-1-PHOSPHATE URIDYLYLTRANSFERASE"/>
    <property type="match status" value="1"/>
</dbReference>
<gene>
    <name evidence="4" type="ORF">UY76_C0050G0007</name>
</gene>
<dbReference type="SUPFAM" id="SSF53448">
    <property type="entry name" value="Nucleotide-diphospho-sugar transferases"/>
    <property type="match status" value="1"/>
</dbReference>
<dbReference type="EMBL" id="LCRH01000050">
    <property type="protein sequence ID" value="KKW31798.1"/>
    <property type="molecule type" value="Genomic_DNA"/>
</dbReference>
<dbReference type="PANTHER" id="PTHR43584">
    <property type="entry name" value="NUCLEOTIDYL TRANSFERASE"/>
    <property type="match status" value="1"/>
</dbReference>
<evidence type="ECO:0000256" key="1">
    <source>
        <dbReference type="ARBA" id="ARBA00022679"/>
    </source>
</evidence>
<dbReference type="GO" id="GO:0016779">
    <property type="term" value="F:nucleotidyltransferase activity"/>
    <property type="evidence" value="ECO:0007669"/>
    <property type="project" value="UniProtKB-KW"/>
</dbReference>
<sequence length="218" mass="24158">MQAVILAAGKGARLRPLTYEIPKPLIEVGGKTLIEHALHALPNGIDEIFIVVNHLREQMIGRVGPTWNDIPIRYVIQEPLSGTAGAVHLLRGHLLGPFLVINSDDLYKKEDLERLVSHPRSILVFESGKRLEAGAQIEQNRFTGLGSGSLAVCGAYVLGPEFFDVEPVEIFVSQHREYGLPQTIVNLAKQETITAVQATSWQQVGTHEELQRARIYLE</sequence>
<dbReference type="InterPro" id="IPR050065">
    <property type="entry name" value="GlmU-like"/>
</dbReference>
<reference evidence="4 5" key="1">
    <citation type="journal article" date="2015" name="Nature">
        <title>rRNA introns, odd ribosomes, and small enigmatic genomes across a large radiation of phyla.</title>
        <authorList>
            <person name="Brown C.T."/>
            <person name="Hug L.A."/>
            <person name="Thomas B.C."/>
            <person name="Sharon I."/>
            <person name="Castelle C.J."/>
            <person name="Singh A."/>
            <person name="Wilkins M.J."/>
            <person name="Williams K.H."/>
            <person name="Banfield J.F."/>
        </authorList>
    </citation>
    <scope>NUCLEOTIDE SEQUENCE [LARGE SCALE GENOMIC DNA]</scope>
</reference>
<dbReference type="Pfam" id="PF00483">
    <property type="entry name" value="NTP_transferase"/>
    <property type="match status" value="1"/>
</dbReference>
<evidence type="ECO:0000259" key="3">
    <source>
        <dbReference type="Pfam" id="PF00483"/>
    </source>
</evidence>
<organism evidence="4 5">
    <name type="scientific">Candidatus Uhrbacteria bacterium GW2011_GWA2_52_8d</name>
    <dbReference type="NCBI Taxonomy" id="1618979"/>
    <lineage>
        <taxon>Bacteria</taxon>
        <taxon>Candidatus Uhriibacteriota</taxon>
    </lineage>
</organism>
<evidence type="ECO:0000256" key="2">
    <source>
        <dbReference type="ARBA" id="ARBA00022695"/>
    </source>
</evidence>